<evidence type="ECO:0000256" key="2">
    <source>
        <dbReference type="ARBA" id="ARBA00010199"/>
    </source>
</evidence>
<dbReference type="OrthoDB" id="2126698at2759"/>
<feature type="transmembrane region" description="Helical" evidence="6">
    <location>
        <begin position="375"/>
        <end position="393"/>
    </location>
</feature>
<sequence>MDNINSNHSTPLLKNIDIDENSPVTFFGKLWEENKMVWYIAGPSILTSIFQLSLGFVTQTLAGHIGTLELAAVGLQNLVISGLIFGIMMGMGSALETLCGQAYGAGKMKMLGIYLQRSWVILLGAAVLLTLIPIFAKPLLLLLGQNRDIAELAGTYSIWMIPESYMYALNFPMQRFLQAQSKVRALAWISFGVMVFHIPLSWFCIMKWGLAGAAGSLNLSWVLVVILQYAYISSPSCKDSWTGFSWLAFSDLLGFLWLSLASSVMLCLEYWNYMVLIIFAGLLKNAEVKVDATSICMNIQALIFMVPLGFIAAVSVRVSNELGAGNAAAAKFSVWVTVSIALVTQTAFSLLFYITRNSYPKLFTDDKAVLQEVSMLTVLLCTSIFFSSIQPVLSGMAVGAGWQGSVAYVNVVSYYLIGLPIAIFMGFKLDWGLKGIWGGVQVGVGLQTIILLIMAWRTDWDKEIELSKERISDAVGSNESADVSGKFIGNSLWI</sequence>
<dbReference type="STRING" id="3469.A0A4Y7LKL8"/>
<feature type="transmembrane region" description="Helical" evidence="6">
    <location>
        <begin position="36"/>
        <end position="58"/>
    </location>
</feature>
<evidence type="ECO:0000256" key="4">
    <source>
        <dbReference type="ARBA" id="ARBA00022989"/>
    </source>
</evidence>
<feature type="transmembrane region" description="Helical" evidence="6">
    <location>
        <begin position="332"/>
        <end position="354"/>
    </location>
</feature>
<dbReference type="GO" id="GO:0015297">
    <property type="term" value="F:antiporter activity"/>
    <property type="evidence" value="ECO:0007669"/>
    <property type="project" value="InterPro"/>
</dbReference>
<dbReference type="AlphaFoldDB" id="A0A4Y7LKL8"/>
<evidence type="ECO:0000256" key="1">
    <source>
        <dbReference type="ARBA" id="ARBA00004141"/>
    </source>
</evidence>
<feature type="transmembrane region" description="Helical" evidence="6">
    <location>
        <begin position="78"/>
        <end position="98"/>
    </location>
</feature>
<dbReference type="Gramene" id="RZC84719">
    <property type="protein sequence ID" value="RZC84719"/>
    <property type="gene ID" value="C5167_047497"/>
</dbReference>
<evidence type="ECO:0000313" key="8">
    <source>
        <dbReference type="Proteomes" id="UP000316621"/>
    </source>
</evidence>
<feature type="transmembrane region" description="Helical" evidence="6">
    <location>
        <begin position="244"/>
        <end position="264"/>
    </location>
</feature>
<evidence type="ECO:0000256" key="6">
    <source>
        <dbReference type="RuleBase" id="RU004914"/>
    </source>
</evidence>
<evidence type="ECO:0000256" key="5">
    <source>
        <dbReference type="ARBA" id="ARBA00023136"/>
    </source>
</evidence>
<feature type="transmembrane region" description="Helical" evidence="6">
    <location>
        <begin position="119"/>
        <end position="136"/>
    </location>
</feature>
<dbReference type="PANTHER" id="PTHR11206">
    <property type="entry name" value="MULTIDRUG RESISTANCE PROTEIN"/>
    <property type="match status" value="1"/>
</dbReference>
<comment type="subcellular location">
    <subcellularLocation>
        <location evidence="1">Membrane</location>
        <topology evidence="1">Multi-pass membrane protein</topology>
    </subcellularLocation>
</comment>
<feature type="transmembrane region" description="Helical" evidence="6">
    <location>
        <begin position="208"/>
        <end position="232"/>
    </location>
</feature>
<dbReference type="InterPro" id="IPR045069">
    <property type="entry name" value="MATE_euk"/>
</dbReference>
<dbReference type="CDD" id="cd13132">
    <property type="entry name" value="MATE_eukaryotic"/>
    <property type="match status" value="1"/>
</dbReference>
<evidence type="ECO:0000256" key="3">
    <source>
        <dbReference type="ARBA" id="ARBA00022692"/>
    </source>
</evidence>
<feature type="transmembrane region" description="Helical" evidence="6">
    <location>
        <begin position="436"/>
        <end position="456"/>
    </location>
</feature>
<keyword evidence="3 6" id="KW-0812">Transmembrane</keyword>
<dbReference type="Pfam" id="PF01554">
    <property type="entry name" value="MatE"/>
    <property type="match status" value="2"/>
</dbReference>
<dbReference type="GO" id="GO:0016020">
    <property type="term" value="C:membrane"/>
    <property type="evidence" value="ECO:0007669"/>
    <property type="project" value="UniProtKB-SubCell"/>
</dbReference>
<gene>
    <name evidence="7" type="ORF">C5167_047497</name>
</gene>
<organism evidence="7 8">
    <name type="scientific">Papaver somniferum</name>
    <name type="common">Opium poppy</name>
    <dbReference type="NCBI Taxonomy" id="3469"/>
    <lineage>
        <taxon>Eukaryota</taxon>
        <taxon>Viridiplantae</taxon>
        <taxon>Streptophyta</taxon>
        <taxon>Embryophyta</taxon>
        <taxon>Tracheophyta</taxon>
        <taxon>Spermatophyta</taxon>
        <taxon>Magnoliopsida</taxon>
        <taxon>Ranunculales</taxon>
        <taxon>Papaveraceae</taxon>
        <taxon>Papaveroideae</taxon>
        <taxon>Papaver</taxon>
    </lineage>
</organism>
<dbReference type="Proteomes" id="UP000316621">
    <property type="component" value="Chromosome 11"/>
</dbReference>
<protein>
    <recommendedName>
        <fullName evidence="6">Protein DETOXIFICATION</fullName>
    </recommendedName>
    <alternativeName>
        <fullName evidence="6">Multidrug and toxic compound extrusion protein</fullName>
    </alternativeName>
</protein>
<dbReference type="GO" id="GO:1990961">
    <property type="term" value="P:xenobiotic detoxification by transmembrane export across the plasma membrane"/>
    <property type="evidence" value="ECO:0007669"/>
    <property type="project" value="InterPro"/>
</dbReference>
<dbReference type="NCBIfam" id="TIGR00797">
    <property type="entry name" value="matE"/>
    <property type="match status" value="1"/>
</dbReference>
<accession>A0A4Y7LKL8</accession>
<evidence type="ECO:0000313" key="7">
    <source>
        <dbReference type="EMBL" id="RZC84719.1"/>
    </source>
</evidence>
<dbReference type="InterPro" id="IPR002528">
    <property type="entry name" value="MATE_fam"/>
</dbReference>
<reference evidence="7 8" key="1">
    <citation type="journal article" date="2018" name="Science">
        <title>The opium poppy genome and morphinan production.</title>
        <authorList>
            <person name="Guo L."/>
            <person name="Winzer T."/>
            <person name="Yang X."/>
            <person name="Li Y."/>
            <person name="Ning Z."/>
            <person name="He Z."/>
            <person name="Teodor R."/>
            <person name="Lu Y."/>
            <person name="Bowser T.A."/>
            <person name="Graham I.A."/>
            <person name="Ye K."/>
        </authorList>
    </citation>
    <scope>NUCLEOTIDE SEQUENCE [LARGE SCALE GENOMIC DNA]</scope>
    <source>
        <strain evidence="8">cv. HN1</strain>
        <tissue evidence="7">Leaves</tissue>
    </source>
</reference>
<dbReference type="EMBL" id="CM010725">
    <property type="protein sequence ID" value="RZC84719.1"/>
    <property type="molecule type" value="Genomic_DNA"/>
</dbReference>
<name>A0A4Y7LKL8_PAPSO</name>
<proteinExistence type="inferred from homology"/>
<feature type="transmembrane region" description="Helical" evidence="6">
    <location>
        <begin position="185"/>
        <end position="202"/>
    </location>
</feature>
<feature type="transmembrane region" description="Helical" evidence="6">
    <location>
        <begin position="299"/>
        <end position="320"/>
    </location>
</feature>
<keyword evidence="8" id="KW-1185">Reference proteome</keyword>
<comment type="similarity">
    <text evidence="2 6">Belongs to the multi antimicrobial extrusion (MATE) (TC 2.A.66.1) family.</text>
</comment>
<dbReference type="GO" id="GO:0042910">
    <property type="term" value="F:xenobiotic transmembrane transporter activity"/>
    <property type="evidence" value="ECO:0007669"/>
    <property type="project" value="InterPro"/>
</dbReference>
<feature type="transmembrane region" description="Helical" evidence="6">
    <location>
        <begin position="405"/>
        <end position="424"/>
    </location>
</feature>
<keyword evidence="4 6" id="KW-1133">Transmembrane helix</keyword>
<keyword evidence="5 6" id="KW-0472">Membrane</keyword>